<dbReference type="Proteomes" id="UP000288028">
    <property type="component" value="Unassembled WGS sequence"/>
</dbReference>
<dbReference type="Pfam" id="PF00561">
    <property type="entry name" value="Abhydrolase_1"/>
    <property type="match status" value="1"/>
</dbReference>
<dbReference type="RefSeq" id="WP_126792442.1">
    <property type="nucleotide sequence ID" value="NZ_CP060720.1"/>
</dbReference>
<dbReference type="Gene3D" id="3.40.50.1820">
    <property type="entry name" value="alpha/beta hydrolase"/>
    <property type="match status" value="1"/>
</dbReference>
<dbReference type="PANTHER" id="PTHR43358">
    <property type="entry name" value="ALPHA/BETA-HYDROLASE"/>
    <property type="match status" value="1"/>
</dbReference>
<evidence type="ECO:0000313" key="2">
    <source>
        <dbReference type="EMBL" id="RSU16237.1"/>
    </source>
</evidence>
<evidence type="ECO:0000313" key="3">
    <source>
        <dbReference type="Proteomes" id="UP000288028"/>
    </source>
</evidence>
<dbReference type="InterPro" id="IPR052920">
    <property type="entry name" value="DNA-binding_regulatory"/>
</dbReference>
<organism evidence="2 3">
    <name type="scientific">Vagococcus carniphilus</name>
    <dbReference type="NCBI Taxonomy" id="218144"/>
    <lineage>
        <taxon>Bacteria</taxon>
        <taxon>Bacillati</taxon>
        <taxon>Bacillota</taxon>
        <taxon>Bacilli</taxon>
        <taxon>Lactobacillales</taxon>
        <taxon>Enterococcaceae</taxon>
        <taxon>Vagococcus</taxon>
    </lineage>
</organism>
<accession>A0A430B7K8</accession>
<dbReference type="InterPro" id="IPR000073">
    <property type="entry name" value="AB_hydrolase_1"/>
</dbReference>
<name>A0A430B7K8_9ENTE</name>
<dbReference type="SUPFAM" id="SSF53474">
    <property type="entry name" value="alpha/beta-Hydrolases"/>
    <property type="match status" value="1"/>
</dbReference>
<feature type="domain" description="AB hydrolase-1" evidence="1">
    <location>
        <begin position="102"/>
        <end position="218"/>
    </location>
</feature>
<dbReference type="GeneID" id="95581263"/>
<keyword evidence="3" id="KW-1185">Reference proteome</keyword>
<sequence length="324" mass="36962">MLGWIIVIILFLLIGACAYAGHFFINAALFKNSPWYVNKGHKMLNPDNFNREKTVYTEIEDRQNEGAHHFWEREATSEVHMEFSGEMLCAREFKVFPETNKWVLAVHGYRSSGKRDMSFPAQQFAEAGYNVLVPDLRAHGKSTGEKIGMGWLEKEDVKAWIQKILSHNDQAEIILFGGSMGAATIMMASGDKLPKQVKMLIADCGYSSVYDEFNDMLRSALHLPGFPILFFANLFCQSKMGFSLKQASSVKQLQKNHLPALFIHGTKDKFVPHEAIYKNMEATQGIKESLLIEEAPHLSSWIYDEKRYFETVFQFIENNLEKGV</sequence>
<dbReference type="AlphaFoldDB" id="A0A430B7K8"/>
<gene>
    <name evidence="2" type="ORF">CBF28_04680</name>
</gene>
<dbReference type="PANTHER" id="PTHR43358:SF4">
    <property type="entry name" value="ALPHA_BETA HYDROLASE FOLD-1 DOMAIN-CONTAINING PROTEIN"/>
    <property type="match status" value="1"/>
</dbReference>
<dbReference type="EMBL" id="NGKB01000003">
    <property type="protein sequence ID" value="RSU16237.1"/>
    <property type="molecule type" value="Genomic_DNA"/>
</dbReference>
<keyword evidence="2" id="KW-0378">Hydrolase</keyword>
<reference evidence="2 3" key="1">
    <citation type="submission" date="2017-05" db="EMBL/GenBank/DDBJ databases">
        <title>Vagococcus spp. assemblies.</title>
        <authorList>
            <person name="Gulvik C.A."/>
        </authorList>
    </citation>
    <scope>NUCLEOTIDE SEQUENCE [LARGE SCALE GENOMIC DNA]</scope>
    <source>
        <strain evidence="2 3">SS1714</strain>
    </source>
</reference>
<proteinExistence type="predicted"/>
<comment type="caution">
    <text evidence="2">The sequence shown here is derived from an EMBL/GenBank/DDBJ whole genome shotgun (WGS) entry which is preliminary data.</text>
</comment>
<evidence type="ECO:0000259" key="1">
    <source>
        <dbReference type="Pfam" id="PF00561"/>
    </source>
</evidence>
<protein>
    <submittedName>
        <fullName evidence="2">Alpha/beta hydrolase</fullName>
    </submittedName>
</protein>
<dbReference type="OrthoDB" id="9776685at2"/>
<dbReference type="InterPro" id="IPR029058">
    <property type="entry name" value="AB_hydrolase_fold"/>
</dbReference>
<dbReference type="GO" id="GO:0016787">
    <property type="term" value="F:hydrolase activity"/>
    <property type="evidence" value="ECO:0007669"/>
    <property type="project" value="UniProtKB-KW"/>
</dbReference>